<dbReference type="InParanoid" id="A0A3P8V9P4"/>
<proteinExistence type="inferred from homology"/>
<evidence type="ECO:0000256" key="6">
    <source>
        <dbReference type="ARBA" id="ARBA00022989"/>
    </source>
</evidence>
<comment type="caution">
    <text evidence="8">Lacks conserved residue(s) required for the propagation of feature annotation.</text>
</comment>
<evidence type="ECO:0000313" key="10">
    <source>
        <dbReference type="Proteomes" id="UP000265120"/>
    </source>
</evidence>
<sequence>MMDCSALQVLALLLDLLAWFCALSTALLPCWLTMSTPLLPMESYQLGLWQSCVVQDVGGTECRAYDSLLGLSENLKLARLLICSSLVLGMLGILLCGTGLELVNSCEDRMKRTLSGVGGVLALLSGLLCLLPVSFVAHFAVKHFFDDTVPEVVPRWEFGDALYCGWAAGFLQIVSGLLFVSHCWWWQTQLQPQPEVALQSRRQRL</sequence>
<evidence type="ECO:0000256" key="7">
    <source>
        <dbReference type="ARBA" id="ARBA00023136"/>
    </source>
</evidence>
<dbReference type="OMA" id="WFCALST"/>
<reference evidence="9 10" key="1">
    <citation type="journal article" date="2014" name="Nat. Genet.">
        <title>Whole-genome sequence of a flatfish provides insights into ZW sex chromosome evolution and adaptation to a benthic lifestyle.</title>
        <authorList>
            <person name="Chen S."/>
            <person name="Zhang G."/>
            <person name="Shao C."/>
            <person name="Huang Q."/>
            <person name="Liu G."/>
            <person name="Zhang P."/>
            <person name="Song W."/>
            <person name="An N."/>
            <person name="Chalopin D."/>
            <person name="Volff J.N."/>
            <person name="Hong Y."/>
            <person name="Li Q."/>
            <person name="Sha Z."/>
            <person name="Zhou H."/>
            <person name="Xie M."/>
            <person name="Yu Q."/>
            <person name="Liu Y."/>
            <person name="Xiang H."/>
            <person name="Wang N."/>
            <person name="Wu K."/>
            <person name="Yang C."/>
            <person name="Zhou Q."/>
            <person name="Liao X."/>
            <person name="Yang L."/>
            <person name="Hu Q."/>
            <person name="Zhang J."/>
            <person name="Meng L."/>
            <person name="Jin L."/>
            <person name="Tian Y."/>
            <person name="Lian J."/>
            <person name="Yang J."/>
            <person name="Miao G."/>
            <person name="Liu S."/>
            <person name="Liang Z."/>
            <person name="Yan F."/>
            <person name="Li Y."/>
            <person name="Sun B."/>
            <person name="Zhang H."/>
            <person name="Zhang J."/>
            <person name="Zhu Y."/>
            <person name="Du M."/>
            <person name="Zhao Y."/>
            <person name="Schartl M."/>
            <person name="Tang Q."/>
            <person name="Wang J."/>
        </authorList>
    </citation>
    <scope>NUCLEOTIDE SEQUENCE</scope>
</reference>
<dbReference type="InterPro" id="IPR004031">
    <property type="entry name" value="PMP22/EMP/MP20/Claudin"/>
</dbReference>
<dbReference type="RefSeq" id="XP_024909873.1">
    <property type="nucleotide sequence ID" value="XM_025054105.1"/>
</dbReference>
<evidence type="ECO:0000256" key="3">
    <source>
        <dbReference type="ARBA" id="ARBA00022475"/>
    </source>
</evidence>
<dbReference type="PRINTS" id="PR01077">
    <property type="entry name" value="CLAUDIN"/>
</dbReference>
<reference evidence="9" key="2">
    <citation type="submission" date="2025-08" db="UniProtKB">
        <authorList>
            <consortium name="Ensembl"/>
        </authorList>
    </citation>
    <scope>IDENTIFICATION</scope>
</reference>
<comment type="subcellular location">
    <subcellularLocation>
        <location evidence="8">Cell junction</location>
        <location evidence="8">Tight junction</location>
    </subcellularLocation>
    <subcellularLocation>
        <location evidence="8">Cell membrane</location>
        <topology evidence="8">Multi-pass membrane protein</topology>
    </subcellularLocation>
</comment>
<dbReference type="GO" id="GO:0005886">
    <property type="term" value="C:plasma membrane"/>
    <property type="evidence" value="ECO:0007669"/>
    <property type="project" value="UniProtKB-SubCell"/>
</dbReference>
<keyword evidence="4 8" id="KW-0812">Transmembrane</keyword>
<organism evidence="9 10">
    <name type="scientific">Cynoglossus semilaevis</name>
    <name type="common">Tongue sole</name>
    <dbReference type="NCBI Taxonomy" id="244447"/>
    <lineage>
        <taxon>Eukaryota</taxon>
        <taxon>Metazoa</taxon>
        <taxon>Chordata</taxon>
        <taxon>Craniata</taxon>
        <taxon>Vertebrata</taxon>
        <taxon>Euteleostomi</taxon>
        <taxon>Actinopterygii</taxon>
        <taxon>Neopterygii</taxon>
        <taxon>Teleostei</taxon>
        <taxon>Neoteleostei</taxon>
        <taxon>Acanthomorphata</taxon>
        <taxon>Carangaria</taxon>
        <taxon>Pleuronectiformes</taxon>
        <taxon>Pleuronectoidei</taxon>
        <taxon>Cynoglossidae</taxon>
        <taxon>Cynoglossinae</taxon>
        <taxon>Cynoglossus</taxon>
    </lineage>
</organism>
<dbReference type="InterPro" id="IPR017974">
    <property type="entry name" value="Claudin_CS"/>
</dbReference>
<evidence type="ECO:0000256" key="2">
    <source>
        <dbReference type="ARBA" id="ARBA00022427"/>
    </source>
</evidence>
<feature type="transmembrane region" description="Helical" evidence="8">
    <location>
        <begin position="77"/>
        <end position="102"/>
    </location>
</feature>
<dbReference type="PANTHER" id="PTHR12002">
    <property type="entry name" value="CLAUDIN"/>
    <property type="match status" value="1"/>
</dbReference>
<name>A0A3P8V9P4_CYNSE</name>
<keyword evidence="3 8" id="KW-1003">Cell membrane</keyword>
<feature type="transmembrane region" description="Helical" evidence="8">
    <location>
        <begin position="161"/>
        <end position="180"/>
    </location>
</feature>
<keyword evidence="6 8" id="KW-1133">Transmembrane helix</keyword>
<dbReference type="AlphaFoldDB" id="A0A3P8V9P4"/>
<dbReference type="GeneID" id="103392917"/>
<dbReference type="Proteomes" id="UP000265120">
    <property type="component" value="Chromosome 2"/>
</dbReference>
<dbReference type="STRING" id="244447.ENSCSEP00000010864"/>
<dbReference type="Pfam" id="PF00822">
    <property type="entry name" value="PMP22_Claudin"/>
    <property type="match status" value="1"/>
</dbReference>
<dbReference type="Ensembl" id="ENSCSET00000010993.1">
    <property type="protein sequence ID" value="ENSCSEP00000010864.1"/>
    <property type="gene ID" value="ENSCSEG00000006959.1"/>
</dbReference>
<dbReference type="GeneTree" id="ENSGT00940000164897"/>
<evidence type="ECO:0000256" key="1">
    <source>
        <dbReference type="ARBA" id="ARBA00008295"/>
    </source>
</evidence>
<evidence type="ECO:0000256" key="4">
    <source>
        <dbReference type="ARBA" id="ARBA00022692"/>
    </source>
</evidence>
<dbReference type="GO" id="GO:0005198">
    <property type="term" value="F:structural molecule activity"/>
    <property type="evidence" value="ECO:0007669"/>
    <property type="project" value="InterPro"/>
</dbReference>
<reference evidence="9" key="3">
    <citation type="submission" date="2025-09" db="UniProtKB">
        <authorList>
            <consortium name="Ensembl"/>
        </authorList>
    </citation>
    <scope>IDENTIFICATION</scope>
</reference>
<keyword evidence="7 8" id="KW-0472">Membrane</keyword>
<dbReference type="GO" id="GO:0005923">
    <property type="term" value="C:bicellular tight junction"/>
    <property type="evidence" value="ECO:0007669"/>
    <property type="project" value="UniProtKB-SubCell"/>
</dbReference>
<dbReference type="InterPro" id="IPR006187">
    <property type="entry name" value="Claudin"/>
</dbReference>
<feature type="transmembrane region" description="Helical" evidence="8">
    <location>
        <begin position="114"/>
        <end position="141"/>
    </location>
</feature>
<protein>
    <recommendedName>
        <fullName evidence="8">Claudin</fullName>
    </recommendedName>
</protein>
<comment type="function">
    <text evidence="8">Claudins function as major constituents of the tight junction complexes that regulate the permeability of epithelia.</text>
</comment>
<dbReference type="Gene3D" id="1.20.140.150">
    <property type="match status" value="1"/>
</dbReference>
<dbReference type="PROSITE" id="PS01346">
    <property type="entry name" value="CLAUDIN"/>
    <property type="match status" value="1"/>
</dbReference>
<keyword evidence="5 8" id="KW-0965">Cell junction</keyword>
<accession>A0A3P8V9P4</accession>
<evidence type="ECO:0000256" key="8">
    <source>
        <dbReference type="RuleBase" id="RU060637"/>
    </source>
</evidence>
<comment type="similarity">
    <text evidence="1 8">Belongs to the claudin family.</text>
</comment>
<keyword evidence="2 8" id="KW-0796">Tight junction</keyword>
<keyword evidence="10" id="KW-1185">Reference proteome</keyword>
<evidence type="ECO:0000256" key="5">
    <source>
        <dbReference type="ARBA" id="ARBA00022949"/>
    </source>
</evidence>
<evidence type="ECO:0000313" key="9">
    <source>
        <dbReference type="Ensembl" id="ENSCSEP00000010864.1"/>
    </source>
</evidence>